<dbReference type="OrthoDB" id="4422094at2759"/>
<proteinExistence type="predicted"/>
<evidence type="ECO:0000313" key="1">
    <source>
        <dbReference type="EMBL" id="ODM21654.1"/>
    </source>
</evidence>
<protein>
    <submittedName>
        <fullName evidence="1">Uncharacterized protein</fullName>
    </submittedName>
</protein>
<keyword evidence="2" id="KW-1185">Reference proteome</keyword>
<name>A0A1E3BL28_ASPCR</name>
<dbReference type="VEuPathDB" id="FungiDB:SI65_02498"/>
<dbReference type="EMBL" id="JXNT01000002">
    <property type="protein sequence ID" value="ODM21654.1"/>
    <property type="molecule type" value="Genomic_DNA"/>
</dbReference>
<accession>A0A1E3BL28</accession>
<comment type="caution">
    <text evidence="1">The sequence shown here is derived from an EMBL/GenBank/DDBJ whole genome shotgun (WGS) entry which is preliminary data.</text>
</comment>
<evidence type="ECO:0000313" key="2">
    <source>
        <dbReference type="Proteomes" id="UP000094569"/>
    </source>
</evidence>
<dbReference type="AlphaFoldDB" id="A0A1E3BL28"/>
<gene>
    <name evidence="1" type="ORF">SI65_02498</name>
</gene>
<organism evidence="1 2">
    <name type="scientific">Aspergillus cristatus</name>
    <name type="common">Chinese Fuzhuan brick tea-fermentation fungus</name>
    <name type="synonym">Eurotium cristatum</name>
    <dbReference type="NCBI Taxonomy" id="573508"/>
    <lineage>
        <taxon>Eukaryota</taxon>
        <taxon>Fungi</taxon>
        <taxon>Dikarya</taxon>
        <taxon>Ascomycota</taxon>
        <taxon>Pezizomycotina</taxon>
        <taxon>Eurotiomycetes</taxon>
        <taxon>Eurotiomycetidae</taxon>
        <taxon>Eurotiales</taxon>
        <taxon>Aspergillaceae</taxon>
        <taxon>Aspergillus</taxon>
        <taxon>Aspergillus subgen. Aspergillus</taxon>
    </lineage>
</organism>
<dbReference type="Proteomes" id="UP000094569">
    <property type="component" value="Unassembled WGS sequence"/>
</dbReference>
<sequence length="279" mass="31387">MVSATPFSSENAFQAPNKWTPRHLQGLNIEEHHHLPASAIIEDAYLPEDDDPLFVTLAGDFAKPTRDEVLTHLTHPGNKCEMILSELDSAWECFQSGYVPQAELYPSHVASRILSTAQLPCSLRNDGAFFRRTDQESSLPLTIYLTGKAPGCLGIAHEVAPYLLFQAFFQYEQNPTLDDYNAFVVSMKGTTIQFVRASCSNSYLRDLVERKAPGSPLGVCFSEHYDLLEQKDRKEFVRIFIGLICYLYGLLEMFGDWSAISHDKSQTESDDEGNDIYSN</sequence>
<reference evidence="1 2" key="1">
    <citation type="journal article" date="2016" name="BMC Genomics">
        <title>Comparative genomic and transcriptomic analyses of the Fuzhuan brick tea-fermentation fungus Aspergillus cristatus.</title>
        <authorList>
            <person name="Ge Y."/>
            <person name="Wang Y."/>
            <person name="Liu Y."/>
            <person name="Tan Y."/>
            <person name="Ren X."/>
            <person name="Zhang X."/>
            <person name="Hyde K.D."/>
            <person name="Liu Y."/>
            <person name="Liu Z."/>
        </authorList>
    </citation>
    <scope>NUCLEOTIDE SEQUENCE [LARGE SCALE GENOMIC DNA]</scope>
    <source>
        <strain evidence="1 2">GZAAS20.1005</strain>
    </source>
</reference>